<feature type="compositionally biased region" description="Low complexity" evidence="7">
    <location>
        <begin position="53"/>
        <end position="66"/>
    </location>
</feature>
<dbReference type="EMBL" id="HBGK01011717">
    <property type="protein sequence ID" value="CAD9277167.1"/>
    <property type="molecule type" value="Transcribed_RNA"/>
</dbReference>
<protein>
    <recommendedName>
        <fullName evidence="3">HECT-type E3 ubiquitin transferase</fullName>
        <ecNumber evidence="3">2.3.2.26</ecNumber>
    </recommendedName>
</protein>
<feature type="active site" description="Glycyl thioester intermediate" evidence="6">
    <location>
        <position position="794"/>
    </location>
</feature>
<keyword evidence="5 6" id="KW-0833">Ubl conjugation pathway</keyword>
<dbReference type="Gene3D" id="3.30.2410.10">
    <property type="entry name" value="Hect, E3 ligase catalytic domain"/>
    <property type="match status" value="1"/>
</dbReference>
<dbReference type="GO" id="GO:0016567">
    <property type="term" value="P:protein ubiquitination"/>
    <property type="evidence" value="ECO:0007669"/>
    <property type="project" value="TreeGrafter"/>
</dbReference>
<feature type="compositionally biased region" description="Low complexity" evidence="7">
    <location>
        <begin position="13"/>
        <end position="25"/>
    </location>
</feature>
<evidence type="ECO:0000313" key="9">
    <source>
        <dbReference type="EMBL" id="CAD9277167.1"/>
    </source>
</evidence>
<dbReference type="InterPro" id="IPR050409">
    <property type="entry name" value="E3_ubiq-protein_ligase"/>
</dbReference>
<evidence type="ECO:0000259" key="8">
    <source>
        <dbReference type="PROSITE" id="PS50237"/>
    </source>
</evidence>
<feature type="compositionally biased region" description="Low complexity" evidence="7">
    <location>
        <begin position="105"/>
        <end position="116"/>
    </location>
</feature>
<dbReference type="SUPFAM" id="SSF56204">
    <property type="entry name" value="Hect, E3 ligase catalytic domain"/>
    <property type="match status" value="1"/>
</dbReference>
<keyword evidence="4" id="KW-0808">Transferase</keyword>
<dbReference type="FunFam" id="3.30.2410.10:FF:000009">
    <property type="entry name" value="Probable E3 ubiquitin-protein ligase HECTD2"/>
    <property type="match status" value="1"/>
</dbReference>
<evidence type="ECO:0000256" key="3">
    <source>
        <dbReference type="ARBA" id="ARBA00012485"/>
    </source>
</evidence>
<dbReference type="PANTHER" id="PTHR11254:SF440">
    <property type="entry name" value="E3 UBIQUITIN-PROTEIN LIGASE NEDD-4"/>
    <property type="match status" value="1"/>
</dbReference>
<evidence type="ECO:0000256" key="1">
    <source>
        <dbReference type="ARBA" id="ARBA00000885"/>
    </source>
</evidence>
<evidence type="ECO:0000256" key="6">
    <source>
        <dbReference type="PROSITE-ProRule" id="PRU00104"/>
    </source>
</evidence>
<evidence type="ECO:0000256" key="2">
    <source>
        <dbReference type="ARBA" id="ARBA00004906"/>
    </source>
</evidence>
<dbReference type="Gene3D" id="3.90.1750.10">
    <property type="entry name" value="Hect, E3 ligase catalytic domains"/>
    <property type="match status" value="1"/>
</dbReference>
<dbReference type="AlphaFoldDB" id="A0A7S1Y2A9"/>
<gene>
    <name evidence="9" type="ORF">GOCE00092_LOCUS6076</name>
</gene>
<dbReference type="InterPro" id="IPR035983">
    <property type="entry name" value="Hect_E3_ubiquitin_ligase"/>
</dbReference>
<dbReference type="GO" id="GO:0006511">
    <property type="term" value="P:ubiquitin-dependent protein catabolic process"/>
    <property type="evidence" value="ECO:0007669"/>
    <property type="project" value="TreeGrafter"/>
</dbReference>
<feature type="compositionally biased region" description="Polar residues" evidence="7">
    <location>
        <begin position="30"/>
        <end position="48"/>
    </location>
</feature>
<dbReference type="Gene3D" id="3.30.2160.10">
    <property type="entry name" value="Hect, E3 ligase catalytic domain"/>
    <property type="match status" value="1"/>
</dbReference>
<feature type="domain" description="HECT" evidence="8">
    <location>
        <begin position="484"/>
        <end position="827"/>
    </location>
</feature>
<name>A0A7S1Y2A9_9STRA</name>
<reference evidence="9" key="1">
    <citation type="submission" date="2021-01" db="EMBL/GenBank/DDBJ databases">
        <authorList>
            <person name="Corre E."/>
            <person name="Pelletier E."/>
            <person name="Niang G."/>
            <person name="Scheremetjew M."/>
            <person name="Finn R."/>
            <person name="Kale V."/>
            <person name="Holt S."/>
            <person name="Cochrane G."/>
            <person name="Meng A."/>
            <person name="Brown T."/>
            <person name="Cohen L."/>
        </authorList>
    </citation>
    <scope>NUCLEOTIDE SEQUENCE</scope>
    <source>
        <strain evidence="9">CCMP 410</strain>
    </source>
</reference>
<dbReference type="CDD" id="cd00078">
    <property type="entry name" value="HECTc"/>
    <property type="match status" value="1"/>
</dbReference>
<dbReference type="InterPro" id="IPR000569">
    <property type="entry name" value="HECT_dom"/>
</dbReference>
<dbReference type="GO" id="GO:0005737">
    <property type="term" value="C:cytoplasm"/>
    <property type="evidence" value="ECO:0007669"/>
    <property type="project" value="TreeGrafter"/>
</dbReference>
<evidence type="ECO:0000256" key="4">
    <source>
        <dbReference type="ARBA" id="ARBA00022679"/>
    </source>
</evidence>
<dbReference type="PROSITE" id="PS50237">
    <property type="entry name" value="HECT"/>
    <property type="match status" value="1"/>
</dbReference>
<dbReference type="EC" id="2.3.2.26" evidence="3"/>
<proteinExistence type="predicted"/>
<dbReference type="Pfam" id="PF00632">
    <property type="entry name" value="HECT"/>
    <property type="match status" value="1"/>
</dbReference>
<evidence type="ECO:0000256" key="7">
    <source>
        <dbReference type="SAM" id="MobiDB-lite"/>
    </source>
</evidence>
<dbReference type="GO" id="GO:0061630">
    <property type="term" value="F:ubiquitin protein ligase activity"/>
    <property type="evidence" value="ECO:0007669"/>
    <property type="project" value="UniProtKB-EC"/>
</dbReference>
<dbReference type="SMART" id="SM00119">
    <property type="entry name" value="HECTc"/>
    <property type="match status" value="1"/>
</dbReference>
<comment type="catalytic activity">
    <reaction evidence="1">
        <text>S-ubiquitinyl-[E2 ubiquitin-conjugating enzyme]-L-cysteine + [acceptor protein]-L-lysine = [E2 ubiquitin-conjugating enzyme]-L-cysteine + N(6)-ubiquitinyl-[acceptor protein]-L-lysine.</text>
        <dbReference type="EC" id="2.3.2.26"/>
    </reaction>
</comment>
<evidence type="ECO:0000256" key="5">
    <source>
        <dbReference type="ARBA" id="ARBA00022786"/>
    </source>
</evidence>
<comment type="pathway">
    <text evidence="2">Protein modification; protein ubiquitination.</text>
</comment>
<dbReference type="FunFam" id="3.90.1750.10:FF:000079">
    <property type="entry name" value="E3 ubiquitin-protein ligase"/>
    <property type="match status" value="1"/>
</dbReference>
<dbReference type="PANTHER" id="PTHR11254">
    <property type="entry name" value="HECT DOMAIN UBIQUITIN-PROTEIN LIGASE"/>
    <property type="match status" value="1"/>
</dbReference>
<feature type="region of interest" description="Disordered" evidence="7">
    <location>
        <begin position="1"/>
        <end position="128"/>
    </location>
</feature>
<organism evidence="9">
    <name type="scientific">Grammatophora oceanica</name>
    <dbReference type="NCBI Taxonomy" id="210454"/>
    <lineage>
        <taxon>Eukaryota</taxon>
        <taxon>Sar</taxon>
        <taxon>Stramenopiles</taxon>
        <taxon>Ochrophyta</taxon>
        <taxon>Bacillariophyta</taxon>
        <taxon>Fragilariophyceae</taxon>
        <taxon>Fragilariophycidae</taxon>
        <taxon>Rhabdonematales</taxon>
        <taxon>Grammatophoraceae</taxon>
        <taxon>Grammatophora</taxon>
    </lineage>
</organism>
<accession>A0A7S1Y2A9</accession>
<sequence>MPIFRIMGGGNGSSSNNNNSSSSSSPAPPSTRSTYPGQRASARTSTYPAQRGSASMSVSSASTTSSGFMPTAVHRSGMSLSSSSTGPNPATAPGQNVVIRGTHVASGAASSASSTATGGGGEEPSRPGAFAVTRTSSGPAQVFRVTVPAGVRPGSEFSVHAGSRRVRVRCPPTSRPGQSLQITLPPEPITTSTFLKVADLTSPEGGESGGGAVAMSPEVAEVNRAASAKGGTAQSFLVTIPPDVYPGMQFTVSLEGQRFMVTCPPNAGPNMKVRIVPPTVREEPCAAPKTQVFEVVVPPGVRSGQSFTLMANDQRVLVTCPPSVVPGQKIRFQLPVQQIVGNIKLSYEGNAWQRTIRVDDLKFQWVRMQNDQVVEEDKVDFQHAAYVRKLVFLEGNDARMRTGSLEMNSAADAVVDSKLVVNNKTLLSYADIATVQGKTLEEKTTWFQNLCTQLVVPWEDGHIKMVVRRSVLLHDSVDAIMSLSREDMRKRWRIEFMGEQGIDAGGLMREWFQLVTEQIFDPDKGLWLSSQSNQMCMTINPASGISCPDDHLVYFRFLGRVMGRALFDDQLIKGHMVRHFYKHMLGWPITFHDLELDDEGYYESLKKLARMDDVSMMCLDFTATEERMGVRTEVDLVPNGAMKEVTNENLPDYLEANLKYRMLERTKLQMTELLLGFYDVVPEPALTVFDHQELELLLCGLPKIDMDDWQVNTIYSGLYETKGRQNQVVEWFWEIVRNDFDQEMKARLLQFVTGTSGVPSRGFSVLQGNDGNIKKFAIHGVDRASYMYPRAHTCFNRIDLPNYETKKELLEKLKLAVTTSAVGFGME</sequence>